<proteinExistence type="inferred from homology"/>
<feature type="DNA-binding region" description="OmpR/PhoB-type" evidence="5">
    <location>
        <begin position="1"/>
        <end position="98"/>
    </location>
</feature>
<dbReference type="InterPro" id="IPR036388">
    <property type="entry name" value="WH-like_DNA-bd_sf"/>
</dbReference>
<dbReference type="SMART" id="SM00862">
    <property type="entry name" value="Trans_reg_C"/>
    <property type="match status" value="1"/>
</dbReference>
<dbReference type="InterPro" id="IPR011990">
    <property type="entry name" value="TPR-like_helical_dom_sf"/>
</dbReference>
<dbReference type="InterPro" id="IPR001867">
    <property type="entry name" value="OmpR/PhoB-type_DNA-bd"/>
</dbReference>
<dbReference type="PANTHER" id="PTHR35807">
    <property type="entry name" value="TRANSCRIPTIONAL REGULATOR REDD-RELATED"/>
    <property type="match status" value="1"/>
</dbReference>
<keyword evidence="8" id="KW-1185">Reference proteome</keyword>
<dbReference type="InterPro" id="IPR051677">
    <property type="entry name" value="AfsR-DnrI-RedD_regulator"/>
</dbReference>
<dbReference type="PANTHER" id="PTHR35807:SF1">
    <property type="entry name" value="TRANSCRIPTIONAL REGULATOR REDD"/>
    <property type="match status" value="1"/>
</dbReference>
<evidence type="ECO:0000256" key="3">
    <source>
        <dbReference type="ARBA" id="ARBA00023125"/>
    </source>
</evidence>
<keyword evidence="2" id="KW-0805">Transcription regulation</keyword>
<dbReference type="Pfam" id="PF00486">
    <property type="entry name" value="Trans_reg_C"/>
    <property type="match status" value="1"/>
</dbReference>
<keyword evidence="4" id="KW-0804">Transcription</keyword>
<dbReference type="InterPro" id="IPR016032">
    <property type="entry name" value="Sig_transdc_resp-reg_C-effctor"/>
</dbReference>
<gene>
    <name evidence="7" type="ORF">Q8791_18940</name>
</gene>
<dbReference type="RefSeq" id="WP_330093075.1">
    <property type="nucleotide sequence ID" value="NZ_JAUZMY010000019.1"/>
</dbReference>
<evidence type="ECO:0000313" key="7">
    <source>
        <dbReference type="EMBL" id="MEE2039297.1"/>
    </source>
</evidence>
<sequence>MIRFKILGPLELEAPGGEVLRRGPKVARLLGLLLVRANQTVGVDTLMDELWDGDPPTTALKTVRTHVYHLRGALERTCGADTARRVLLTQGSGYRMDLVPEELDLFAFQQLVGQAQVLWAEHRHDEVVDRAEQALALWRGPLLSDLRPGRVLAGHVARLTETYTRARELRVDASLRLGLHREVLPELRDLVSVYPLHEGFHAQLIDALSRSGRRGEALSAFRAARDTLHDQLGLEPSEELRRLQHAILTGAGGASAASPGSGN</sequence>
<evidence type="ECO:0000313" key="8">
    <source>
        <dbReference type="Proteomes" id="UP001356095"/>
    </source>
</evidence>
<dbReference type="SUPFAM" id="SSF48452">
    <property type="entry name" value="TPR-like"/>
    <property type="match status" value="1"/>
</dbReference>
<evidence type="ECO:0000256" key="2">
    <source>
        <dbReference type="ARBA" id="ARBA00023015"/>
    </source>
</evidence>
<dbReference type="Gene3D" id="1.25.40.10">
    <property type="entry name" value="Tetratricopeptide repeat domain"/>
    <property type="match status" value="1"/>
</dbReference>
<dbReference type="SMART" id="SM01043">
    <property type="entry name" value="BTAD"/>
    <property type="match status" value="1"/>
</dbReference>
<evidence type="ECO:0000256" key="4">
    <source>
        <dbReference type="ARBA" id="ARBA00023163"/>
    </source>
</evidence>
<reference evidence="7 8" key="1">
    <citation type="submission" date="2023-08" db="EMBL/GenBank/DDBJ databases">
        <authorList>
            <person name="Girao M."/>
            <person name="Carvalho M.F."/>
        </authorList>
    </citation>
    <scope>NUCLEOTIDE SEQUENCE [LARGE SCALE GENOMIC DNA]</scope>
    <source>
        <strain evidence="7 8">CT-R113</strain>
    </source>
</reference>
<dbReference type="InterPro" id="IPR005158">
    <property type="entry name" value="BTAD"/>
</dbReference>
<comment type="similarity">
    <text evidence="1">Belongs to the AfsR/DnrI/RedD regulatory family.</text>
</comment>
<dbReference type="CDD" id="cd15831">
    <property type="entry name" value="BTAD"/>
    <property type="match status" value="1"/>
</dbReference>
<dbReference type="Pfam" id="PF03704">
    <property type="entry name" value="BTAD"/>
    <property type="match status" value="1"/>
</dbReference>
<feature type="domain" description="OmpR/PhoB-type" evidence="6">
    <location>
        <begin position="1"/>
        <end position="98"/>
    </location>
</feature>
<evidence type="ECO:0000256" key="5">
    <source>
        <dbReference type="PROSITE-ProRule" id="PRU01091"/>
    </source>
</evidence>
<keyword evidence="3 5" id="KW-0238">DNA-binding</keyword>
<dbReference type="EMBL" id="JAUZMY010000019">
    <property type="protein sequence ID" value="MEE2039297.1"/>
    <property type="molecule type" value="Genomic_DNA"/>
</dbReference>
<comment type="caution">
    <text evidence="7">The sequence shown here is derived from an EMBL/GenBank/DDBJ whole genome shotgun (WGS) entry which is preliminary data.</text>
</comment>
<evidence type="ECO:0000256" key="1">
    <source>
        <dbReference type="ARBA" id="ARBA00005820"/>
    </source>
</evidence>
<protein>
    <submittedName>
        <fullName evidence="7">AfsR/SARP family transcriptional regulator</fullName>
    </submittedName>
</protein>
<organism evidence="7 8">
    <name type="scientific">Nocardiopsis codii</name>
    <dbReference type="NCBI Taxonomy" id="3065942"/>
    <lineage>
        <taxon>Bacteria</taxon>
        <taxon>Bacillati</taxon>
        <taxon>Actinomycetota</taxon>
        <taxon>Actinomycetes</taxon>
        <taxon>Streptosporangiales</taxon>
        <taxon>Nocardiopsidaceae</taxon>
        <taxon>Nocardiopsis</taxon>
    </lineage>
</organism>
<name>A0ABU7KCH9_9ACTN</name>
<accession>A0ABU7KCH9</accession>
<dbReference type="SUPFAM" id="SSF46894">
    <property type="entry name" value="C-terminal effector domain of the bipartite response regulators"/>
    <property type="match status" value="1"/>
</dbReference>
<evidence type="ECO:0000259" key="6">
    <source>
        <dbReference type="PROSITE" id="PS51755"/>
    </source>
</evidence>
<dbReference type="PROSITE" id="PS51755">
    <property type="entry name" value="OMPR_PHOB"/>
    <property type="match status" value="1"/>
</dbReference>
<dbReference type="Gene3D" id="1.10.10.10">
    <property type="entry name" value="Winged helix-like DNA-binding domain superfamily/Winged helix DNA-binding domain"/>
    <property type="match status" value="1"/>
</dbReference>
<dbReference type="Proteomes" id="UP001356095">
    <property type="component" value="Unassembled WGS sequence"/>
</dbReference>